<dbReference type="Proteomes" id="UP000298337">
    <property type="component" value="Unassembled WGS sequence"/>
</dbReference>
<sequence>MNNKPFPLPFYSAYIQLFIGHEFIDELVVADRANDDDRGWQGAAGGQYLWLFSGYLLNILRQKVGRFSY</sequence>
<organism evidence="1 2">
    <name type="scientific">Hymenobacter fodinae</name>
    <dbReference type="NCBI Taxonomy" id="2510796"/>
    <lineage>
        <taxon>Bacteria</taxon>
        <taxon>Pseudomonadati</taxon>
        <taxon>Bacteroidota</taxon>
        <taxon>Cytophagia</taxon>
        <taxon>Cytophagales</taxon>
        <taxon>Hymenobacteraceae</taxon>
        <taxon>Hymenobacter</taxon>
    </lineage>
</organism>
<dbReference type="RefSeq" id="WP_135436800.1">
    <property type="nucleotide sequence ID" value="NZ_SRLA01000007.1"/>
</dbReference>
<proteinExistence type="predicted"/>
<accession>A0A4Z0NZ54</accession>
<name>A0A4Z0NZ54_9BACT</name>
<evidence type="ECO:0000313" key="2">
    <source>
        <dbReference type="Proteomes" id="UP000298337"/>
    </source>
</evidence>
<keyword evidence="2" id="KW-1185">Reference proteome</keyword>
<dbReference type="EMBL" id="SRLA01000007">
    <property type="protein sequence ID" value="TGE03699.1"/>
    <property type="molecule type" value="Genomic_DNA"/>
</dbReference>
<gene>
    <name evidence="1" type="ORF">EU556_24090</name>
</gene>
<reference evidence="1 2" key="1">
    <citation type="submission" date="2019-04" db="EMBL/GenBank/DDBJ databases">
        <authorList>
            <person name="Feng G."/>
            <person name="Zhang J."/>
            <person name="Zhu H."/>
        </authorList>
    </citation>
    <scope>NUCLEOTIDE SEQUENCE [LARGE SCALE GENOMIC DNA]</scope>
    <source>
        <strain evidence="1 2">92R-1</strain>
    </source>
</reference>
<comment type="caution">
    <text evidence="1">The sequence shown here is derived from an EMBL/GenBank/DDBJ whole genome shotgun (WGS) entry which is preliminary data.</text>
</comment>
<evidence type="ECO:0000313" key="1">
    <source>
        <dbReference type="EMBL" id="TGE03699.1"/>
    </source>
</evidence>
<protein>
    <submittedName>
        <fullName evidence="1">Uncharacterized protein</fullName>
    </submittedName>
</protein>
<dbReference type="AlphaFoldDB" id="A0A4Z0NZ54"/>